<name>A0A6J7WVP1_9CAUD</name>
<dbReference type="EMBL" id="LR798289">
    <property type="protein sequence ID" value="CAB5220918.1"/>
    <property type="molecule type" value="Genomic_DNA"/>
</dbReference>
<feature type="domain" description="YubB ferredoxin-like" evidence="1">
    <location>
        <begin position="110"/>
        <end position="172"/>
    </location>
</feature>
<reference evidence="2" key="1">
    <citation type="submission" date="2020-05" db="EMBL/GenBank/DDBJ databases">
        <authorList>
            <person name="Chiriac C."/>
            <person name="Salcher M."/>
            <person name="Ghai R."/>
            <person name="Kavagutti S V."/>
        </authorList>
    </citation>
    <scope>NUCLEOTIDE SEQUENCE</scope>
</reference>
<gene>
    <name evidence="2" type="ORF">UFOVP357_48</name>
</gene>
<proteinExistence type="predicted"/>
<organism evidence="2">
    <name type="scientific">uncultured Caudovirales phage</name>
    <dbReference type="NCBI Taxonomy" id="2100421"/>
    <lineage>
        <taxon>Viruses</taxon>
        <taxon>Duplodnaviria</taxon>
        <taxon>Heunggongvirae</taxon>
        <taxon>Uroviricota</taxon>
        <taxon>Caudoviricetes</taxon>
        <taxon>Peduoviridae</taxon>
        <taxon>Maltschvirus</taxon>
        <taxon>Maltschvirus maltsch</taxon>
    </lineage>
</organism>
<dbReference type="Pfam" id="PF18406">
    <property type="entry name" value="DUF1281_C"/>
    <property type="match status" value="1"/>
</dbReference>
<evidence type="ECO:0000259" key="1">
    <source>
        <dbReference type="Pfam" id="PF18406"/>
    </source>
</evidence>
<dbReference type="Gene3D" id="3.30.70.1270">
    <property type="entry name" value="Api92-like domains"/>
    <property type="match status" value="1"/>
</dbReference>
<evidence type="ECO:0000313" key="2">
    <source>
        <dbReference type="EMBL" id="CAB5220918.1"/>
    </source>
</evidence>
<dbReference type="InterPro" id="IPR041329">
    <property type="entry name" value="YubB_C"/>
</dbReference>
<accession>A0A6J7WVP1</accession>
<sequence>MPNWCKNRVYVVGDDAQRAEVSAFVYGGDDQKFDFSKIVPPPDTAAYRGSASSSDYVCGCKSEYVGEQFTTNGSWQINGKELVDGRCPDHNAVCMMDSPDNWYNWNVENWGTKWNCGDEYVADDNGVWGFDTAWSPAEPVIRALAARFPDITFIHDYVEQGIAFAGRKVYNAPESDEARDRFAQLVCGGDAHSDEWYGFSFDDEVIPPQMLLTECDVDAEQHGTLVWWATAKALFPEGGWGG</sequence>
<protein>
    <recommendedName>
        <fullName evidence="1">YubB ferredoxin-like domain-containing protein</fullName>
    </recommendedName>
</protein>
<dbReference type="SUPFAM" id="SSF160940">
    <property type="entry name" value="Api92-like"/>
    <property type="match status" value="1"/>
</dbReference>